<dbReference type="InterPro" id="IPR004329">
    <property type="entry name" value="CcmE"/>
</dbReference>
<evidence type="ECO:0000256" key="2">
    <source>
        <dbReference type="ARBA" id="ARBA00022617"/>
    </source>
</evidence>
<dbReference type="GO" id="GO:0005886">
    <property type="term" value="C:plasma membrane"/>
    <property type="evidence" value="ECO:0007669"/>
    <property type="project" value="InterPro"/>
</dbReference>
<evidence type="ECO:0000313" key="10">
    <source>
        <dbReference type="EMBL" id="KAK4527116.1"/>
    </source>
</evidence>
<dbReference type="GO" id="GO:0046872">
    <property type="term" value="F:metal ion binding"/>
    <property type="evidence" value="ECO:0007669"/>
    <property type="project" value="UniProtKB-KW"/>
</dbReference>
<dbReference type="InterPro" id="IPR012340">
    <property type="entry name" value="NA-bd_OB-fold"/>
</dbReference>
<dbReference type="InterPro" id="IPR036127">
    <property type="entry name" value="CcmE-like_sf"/>
</dbReference>
<proteinExistence type="inferred from homology"/>
<protein>
    <recommendedName>
        <fullName evidence="12">Cytochrome c-type biogenesis protein CcmE</fullName>
    </recommendedName>
</protein>
<evidence type="ECO:0000256" key="4">
    <source>
        <dbReference type="ARBA" id="ARBA00022723"/>
    </source>
</evidence>
<evidence type="ECO:0000256" key="7">
    <source>
        <dbReference type="ARBA" id="ARBA00023004"/>
    </source>
</evidence>
<evidence type="ECO:0000256" key="3">
    <source>
        <dbReference type="ARBA" id="ARBA00022692"/>
    </source>
</evidence>
<keyword evidence="6 9" id="KW-1133">Transmembrane helix</keyword>
<dbReference type="GO" id="GO:0017003">
    <property type="term" value="P:protein-heme linkage"/>
    <property type="evidence" value="ECO:0007669"/>
    <property type="project" value="InterPro"/>
</dbReference>
<keyword evidence="2" id="KW-0349">Heme</keyword>
<dbReference type="GO" id="GO:0017004">
    <property type="term" value="P:cytochrome complex assembly"/>
    <property type="evidence" value="ECO:0007669"/>
    <property type="project" value="UniProtKB-KW"/>
</dbReference>
<evidence type="ECO:0000313" key="11">
    <source>
        <dbReference type="Proteomes" id="UP001300502"/>
    </source>
</evidence>
<sequence>MFRRLLKYLTANILARHCSKSAEVTLKVERPQFNFSLSINGRNNLYADSVCVGTWQMNTSLLQKQEQKLGLKLYSMPSKNVRNNLRHFSEQVGSGMPSRFATGSSLGTSSSADSSKVDWRVKVRRAQRKRLYYLLGGLAALATLVYSALFAFEDNLMYFLTPTQALAKISQLGGERRFRLGGVVVNGSFMFNEKEKYAEFVVTDLENEIPVLFKGDTFPDLFGEGKSVVADGYFRDGIFYADKILAKHDEYYIPKGVEESIRRNPVSIYGALKSANVGSRNY</sequence>
<reference evidence="10 11" key="1">
    <citation type="submission" date="2022-07" db="EMBL/GenBank/DDBJ databases">
        <title>Genome-wide signatures of adaptation to extreme environments.</title>
        <authorList>
            <person name="Cho C.H."/>
            <person name="Yoon H.S."/>
        </authorList>
    </citation>
    <scope>NUCLEOTIDE SEQUENCE [LARGE SCALE GENOMIC DNA]</scope>
    <source>
        <strain evidence="10 11">108.79 E11</strain>
    </source>
</reference>
<comment type="subcellular location">
    <subcellularLocation>
        <location evidence="1">Membrane</location>
    </subcellularLocation>
</comment>
<dbReference type="PANTHER" id="PTHR34128:SF2">
    <property type="entry name" value="CYTOCHROME C-TYPE BIOGENESIS PROTEIN CCME HOMOLOG, MITOCHONDRIAL"/>
    <property type="match status" value="1"/>
</dbReference>
<keyword evidence="3 9" id="KW-0812">Transmembrane</keyword>
<keyword evidence="8 9" id="KW-0472">Membrane</keyword>
<gene>
    <name evidence="10" type="ORF">GAYE_SCF35G5038</name>
</gene>
<comment type="caution">
    <text evidence="10">The sequence shown here is derived from an EMBL/GenBank/DDBJ whole genome shotgun (WGS) entry which is preliminary data.</text>
</comment>
<dbReference type="GO" id="GO:0020037">
    <property type="term" value="F:heme binding"/>
    <property type="evidence" value="ECO:0007669"/>
    <property type="project" value="InterPro"/>
</dbReference>
<keyword evidence="7" id="KW-0408">Iron</keyword>
<keyword evidence="4" id="KW-0479">Metal-binding</keyword>
<name>A0AAV9IIR6_9RHOD</name>
<dbReference type="PANTHER" id="PTHR34128">
    <property type="entry name" value="CYTOCHROME C-TYPE BIOGENESIS PROTEIN CCME HOMOLOG, MITOCHONDRIAL"/>
    <property type="match status" value="1"/>
</dbReference>
<evidence type="ECO:0000256" key="1">
    <source>
        <dbReference type="ARBA" id="ARBA00004370"/>
    </source>
</evidence>
<dbReference type="SUPFAM" id="SSF82093">
    <property type="entry name" value="Heme chaperone CcmE"/>
    <property type="match status" value="1"/>
</dbReference>
<dbReference type="HAMAP" id="MF_01959">
    <property type="entry name" value="CcmE"/>
    <property type="match status" value="1"/>
</dbReference>
<dbReference type="Gene3D" id="2.40.50.140">
    <property type="entry name" value="Nucleic acid-binding proteins"/>
    <property type="match status" value="1"/>
</dbReference>
<evidence type="ECO:0008006" key="12">
    <source>
        <dbReference type="Google" id="ProtNLM"/>
    </source>
</evidence>
<organism evidence="10 11">
    <name type="scientific">Galdieria yellowstonensis</name>
    <dbReference type="NCBI Taxonomy" id="3028027"/>
    <lineage>
        <taxon>Eukaryota</taxon>
        <taxon>Rhodophyta</taxon>
        <taxon>Bangiophyceae</taxon>
        <taxon>Galdieriales</taxon>
        <taxon>Galdieriaceae</taxon>
        <taxon>Galdieria</taxon>
    </lineage>
</organism>
<evidence type="ECO:0000256" key="6">
    <source>
        <dbReference type="ARBA" id="ARBA00022989"/>
    </source>
</evidence>
<keyword evidence="5" id="KW-0201">Cytochrome c-type biogenesis</keyword>
<dbReference type="Proteomes" id="UP001300502">
    <property type="component" value="Unassembled WGS sequence"/>
</dbReference>
<feature type="transmembrane region" description="Helical" evidence="9">
    <location>
        <begin position="131"/>
        <end position="152"/>
    </location>
</feature>
<evidence type="ECO:0000256" key="9">
    <source>
        <dbReference type="SAM" id="Phobius"/>
    </source>
</evidence>
<dbReference type="AlphaFoldDB" id="A0AAV9IIR6"/>
<dbReference type="Pfam" id="PF03100">
    <property type="entry name" value="CcmE"/>
    <property type="match status" value="1"/>
</dbReference>
<evidence type="ECO:0000256" key="8">
    <source>
        <dbReference type="ARBA" id="ARBA00023136"/>
    </source>
</evidence>
<evidence type="ECO:0000256" key="5">
    <source>
        <dbReference type="ARBA" id="ARBA00022748"/>
    </source>
</evidence>
<dbReference type="EMBL" id="JANCYU010000048">
    <property type="protein sequence ID" value="KAK4527116.1"/>
    <property type="molecule type" value="Genomic_DNA"/>
</dbReference>
<keyword evidence="11" id="KW-1185">Reference proteome</keyword>
<accession>A0AAV9IIR6</accession>